<sequence>MDIAGKLISCGVDIAETTRNLYRTRTLSKTLLLGRMLSKLEFFEDNKICTVLITQADMDKSESPDEDTEGLIDYMRDIEGVQIAIFFREYPEGYIKASLRSKTNADMSALAAQFAGGGHKGAAGFKVIGEPYEQLFPRVYESARKMLDQF</sequence>
<dbReference type="PANTHER" id="PTHR47618">
    <property type="entry name" value="BIFUNCTIONAL OLIGORIBONUCLEASE AND PAP PHOSPHATASE NRNA"/>
    <property type="match status" value="1"/>
</dbReference>
<dbReference type="InterPro" id="IPR051319">
    <property type="entry name" value="Oligoribo/pAp-PDE_c-di-AMP_PDE"/>
</dbReference>
<evidence type="ECO:0000313" key="2">
    <source>
        <dbReference type="EMBL" id="MPN51642.1"/>
    </source>
</evidence>
<reference evidence="2" key="1">
    <citation type="submission" date="2019-08" db="EMBL/GenBank/DDBJ databases">
        <authorList>
            <person name="Kucharzyk K."/>
            <person name="Murdoch R.W."/>
            <person name="Higgins S."/>
            <person name="Loffler F."/>
        </authorList>
    </citation>
    <scope>NUCLEOTIDE SEQUENCE</scope>
</reference>
<dbReference type="AlphaFoldDB" id="A0A645ILC4"/>
<organism evidence="2">
    <name type="scientific">bioreactor metagenome</name>
    <dbReference type="NCBI Taxonomy" id="1076179"/>
    <lineage>
        <taxon>unclassified sequences</taxon>
        <taxon>metagenomes</taxon>
        <taxon>ecological metagenomes</taxon>
    </lineage>
</organism>
<proteinExistence type="predicted"/>
<dbReference type="GO" id="GO:0016787">
    <property type="term" value="F:hydrolase activity"/>
    <property type="evidence" value="ECO:0007669"/>
    <property type="project" value="UniProtKB-KW"/>
</dbReference>
<evidence type="ECO:0000259" key="1">
    <source>
        <dbReference type="Pfam" id="PF02272"/>
    </source>
</evidence>
<protein>
    <submittedName>
        <fullName evidence="2">Bifunctional oligoribonuclease and PAP phosphatase NrnA</fullName>
        <ecNumber evidence="2">3.1.-.-</ecNumber>
    </submittedName>
</protein>
<feature type="domain" description="DHHA1" evidence="1">
    <location>
        <begin position="62"/>
        <end position="133"/>
    </location>
</feature>
<name>A0A645ILC4_9ZZZZ</name>
<dbReference type="GO" id="GO:0003676">
    <property type="term" value="F:nucleic acid binding"/>
    <property type="evidence" value="ECO:0007669"/>
    <property type="project" value="InterPro"/>
</dbReference>
<keyword evidence="2" id="KW-0378">Hydrolase</keyword>
<dbReference type="SUPFAM" id="SSF64182">
    <property type="entry name" value="DHH phosphoesterases"/>
    <property type="match status" value="1"/>
</dbReference>
<dbReference type="PANTHER" id="PTHR47618:SF1">
    <property type="entry name" value="BIFUNCTIONAL OLIGORIBONUCLEASE AND PAP PHOSPHATASE NRNA"/>
    <property type="match status" value="1"/>
</dbReference>
<comment type="caution">
    <text evidence="2">The sequence shown here is derived from an EMBL/GenBank/DDBJ whole genome shotgun (WGS) entry which is preliminary data.</text>
</comment>
<gene>
    <name evidence="2" type="primary">nrnA_45</name>
    <name evidence="2" type="ORF">SDC9_199291</name>
</gene>
<dbReference type="InterPro" id="IPR003156">
    <property type="entry name" value="DHHA1_dom"/>
</dbReference>
<accession>A0A645ILC4</accession>
<dbReference type="Pfam" id="PF02272">
    <property type="entry name" value="DHHA1"/>
    <property type="match status" value="1"/>
</dbReference>
<dbReference type="Gene3D" id="3.10.310.30">
    <property type="match status" value="1"/>
</dbReference>
<dbReference type="EC" id="3.1.-.-" evidence="2"/>
<dbReference type="EMBL" id="VSSQ01116950">
    <property type="protein sequence ID" value="MPN51642.1"/>
    <property type="molecule type" value="Genomic_DNA"/>
</dbReference>
<dbReference type="InterPro" id="IPR038763">
    <property type="entry name" value="DHH_sf"/>
</dbReference>